<protein>
    <submittedName>
        <fullName evidence="1">Uncharacterized protein</fullName>
    </submittedName>
</protein>
<evidence type="ECO:0000313" key="2">
    <source>
        <dbReference type="Proteomes" id="UP000266861"/>
    </source>
</evidence>
<dbReference type="OrthoDB" id="2443394at2759"/>
<name>A0A397GV12_9GLOM</name>
<sequence>MWDLVNKLLKAFDARDYNEFNNNNDLFHVTNPKEMYAEGIKQLKELYGQGLHRIRLIYRQEVLKKETIITVGRRAKDVTITKYKDIRTEKKNKKKRTSKNLEGININEQILPADPVIHQKFL</sequence>
<comment type="caution">
    <text evidence="1">The sequence shown here is derived from an EMBL/GenBank/DDBJ whole genome shotgun (WGS) entry which is preliminary data.</text>
</comment>
<proteinExistence type="predicted"/>
<evidence type="ECO:0000313" key="1">
    <source>
        <dbReference type="EMBL" id="RHZ54645.1"/>
    </source>
</evidence>
<keyword evidence="2" id="KW-1185">Reference proteome</keyword>
<organism evidence="1 2">
    <name type="scientific">Diversispora epigaea</name>
    <dbReference type="NCBI Taxonomy" id="1348612"/>
    <lineage>
        <taxon>Eukaryota</taxon>
        <taxon>Fungi</taxon>
        <taxon>Fungi incertae sedis</taxon>
        <taxon>Mucoromycota</taxon>
        <taxon>Glomeromycotina</taxon>
        <taxon>Glomeromycetes</taxon>
        <taxon>Diversisporales</taxon>
        <taxon>Diversisporaceae</taxon>
        <taxon>Diversispora</taxon>
    </lineage>
</organism>
<dbReference type="EMBL" id="PQFF01000376">
    <property type="protein sequence ID" value="RHZ54645.1"/>
    <property type="molecule type" value="Genomic_DNA"/>
</dbReference>
<dbReference type="Proteomes" id="UP000266861">
    <property type="component" value="Unassembled WGS sequence"/>
</dbReference>
<accession>A0A397GV12</accession>
<reference evidence="1 2" key="1">
    <citation type="submission" date="2018-08" db="EMBL/GenBank/DDBJ databases">
        <title>Genome and evolution of the arbuscular mycorrhizal fungus Diversispora epigaea (formerly Glomus versiforme) and its bacterial endosymbionts.</title>
        <authorList>
            <person name="Sun X."/>
            <person name="Fei Z."/>
            <person name="Harrison M."/>
        </authorList>
    </citation>
    <scope>NUCLEOTIDE SEQUENCE [LARGE SCALE GENOMIC DNA]</scope>
    <source>
        <strain evidence="1 2">IT104</strain>
    </source>
</reference>
<gene>
    <name evidence="1" type="ORF">Glove_425g13</name>
</gene>
<dbReference type="AlphaFoldDB" id="A0A397GV12"/>